<keyword evidence="2" id="KW-0812">Transmembrane</keyword>
<dbReference type="PANTHER" id="PTHR33115">
    <property type="entry name" value="ARM REPEAT SUPERFAMILY PROTEIN"/>
    <property type="match status" value="1"/>
</dbReference>
<dbReference type="AlphaFoldDB" id="A0AAD5ZHV0"/>
<protein>
    <recommendedName>
        <fullName evidence="5">ARM repeat superfamily protein</fullName>
    </recommendedName>
</protein>
<feature type="region of interest" description="Disordered" evidence="1">
    <location>
        <begin position="141"/>
        <end position="169"/>
    </location>
</feature>
<sequence length="761" mass="85016">MKEITEINTRNNTNGVEVVVEKNVHEPKTPNHFEPRAGGSDIGSSDAGIGADHPERKVTLFALHLAFLEKAATLLSTICFVWATVVLLGGFAVTLEIRDFWFVTTILLVEATRVFGRSHELELQENPVWIPIESITTPEAAPATGTSDLTPPTPPSSTLVAERSSSGHSSDFSLVPFGGRLFMSGNIRNLLYWIQVLSATACVVLSLIRLVEQNFGATHGSESEHTNRNSALNIFYSLALAEALTFLIERAYREWKFNYEKLIRTVSEELTLGEYGEESIKRFFYRAYSKSMSGSILDSIKMDMVSFAQELLISNSHEEQLIGVHVLKSFVTSDELSSTTLKKIATSTTVVERLIDMLNWKNKTQIRYMAAEIVLRITGKRQNVLRITRIPGSIESIAALLDSRYPNIDSTGSNYHDNGFSKFNEIGLRIIKKLARDHANADAIGIRIVQESLNVLRELVGTVGHTGRKLRNEISDNIFLLANLRKLLIHGMLHPNLQTVAIEILMDLAMDEVAAEKIGSTGGIIPQLLLMFTDMSFSESVRSKAGHGLAFIALGSEENCLRIIREDNIDQLVQLLRPDSKLQLNSSRVMLNLCTYTKDQHWSSLQGIISIIPMVIQTIMHKEDKRLLEVSIGLAAQLIKHANEEDYHREMKQTGFTEDAIARKLVDLIRIFRSPKVEVPRIRRFIIELTIAMMKKNGKLIQIFDNMGIQSELRVVQRSTSEIENFGVFSGSIGLNRYNVPLSSLIDDAIKLIANGRSTVA</sequence>
<accession>A0AAD5ZHV0</accession>
<evidence type="ECO:0000256" key="2">
    <source>
        <dbReference type="SAM" id="Phobius"/>
    </source>
</evidence>
<evidence type="ECO:0000313" key="3">
    <source>
        <dbReference type="EMBL" id="KAJ3698078.1"/>
    </source>
</evidence>
<dbReference type="InterPro" id="IPR011989">
    <property type="entry name" value="ARM-like"/>
</dbReference>
<dbReference type="PANTHER" id="PTHR33115:SF50">
    <property type="entry name" value="ARM REPEAT SUPERFAMILY PROTEIN"/>
    <property type="match status" value="1"/>
</dbReference>
<name>A0AAD5ZHV0_9POAL</name>
<feature type="transmembrane region" description="Helical" evidence="2">
    <location>
        <begin position="71"/>
        <end position="94"/>
    </location>
</feature>
<evidence type="ECO:0008006" key="5">
    <source>
        <dbReference type="Google" id="ProtNLM"/>
    </source>
</evidence>
<proteinExistence type="predicted"/>
<reference evidence="3 4" key="1">
    <citation type="journal article" date="2022" name="Cell">
        <title>Repeat-based holocentromeres influence genome architecture and karyotype evolution.</title>
        <authorList>
            <person name="Hofstatter P.G."/>
            <person name="Thangavel G."/>
            <person name="Lux T."/>
            <person name="Neumann P."/>
            <person name="Vondrak T."/>
            <person name="Novak P."/>
            <person name="Zhang M."/>
            <person name="Costa L."/>
            <person name="Castellani M."/>
            <person name="Scott A."/>
            <person name="Toegelov H."/>
            <person name="Fuchs J."/>
            <person name="Mata-Sucre Y."/>
            <person name="Dias Y."/>
            <person name="Vanzela A.L.L."/>
            <person name="Huettel B."/>
            <person name="Almeida C.C.S."/>
            <person name="Simkova H."/>
            <person name="Souza G."/>
            <person name="Pedrosa-Harand A."/>
            <person name="Macas J."/>
            <person name="Mayer K.F.X."/>
            <person name="Houben A."/>
            <person name="Marques A."/>
        </authorList>
    </citation>
    <scope>NUCLEOTIDE SEQUENCE [LARGE SCALE GENOMIC DNA]</scope>
    <source>
        <strain evidence="3">RhyTen1mFocal</strain>
    </source>
</reference>
<gene>
    <name evidence="3" type="ORF">LUZ61_001783</name>
</gene>
<dbReference type="Gene3D" id="1.25.10.10">
    <property type="entry name" value="Leucine-rich Repeat Variant"/>
    <property type="match status" value="1"/>
</dbReference>
<organism evidence="3 4">
    <name type="scientific">Rhynchospora tenuis</name>
    <dbReference type="NCBI Taxonomy" id="198213"/>
    <lineage>
        <taxon>Eukaryota</taxon>
        <taxon>Viridiplantae</taxon>
        <taxon>Streptophyta</taxon>
        <taxon>Embryophyta</taxon>
        <taxon>Tracheophyta</taxon>
        <taxon>Spermatophyta</taxon>
        <taxon>Magnoliopsida</taxon>
        <taxon>Liliopsida</taxon>
        <taxon>Poales</taxon>
        <taxon>Cyperaceae</taxon>
        <taxon>Cyperoideae</taxon>
        <taxon>Rhynchosporeae</taxon>
        <taxon>Rhynchospora</taxon>
    </lineage>
</organism>
<keyword evidence="4" id="KW-1185">Reference proteome</keyword>
<dbReference type="EMBL" id="JAMRDG010000001">
    <property type="protein sequence ID" value="KAJ3698078.1"/>
    <property type="molecule type" value="Genomic_DNA"/>
</dbReference>
<comment type="caution">
    <text evidence="3">The sequence shown here is derived from an EMBL/GenBank/DDBJ whole genome shotgun (WGS) entry which is preliminary data.</text>
</comment>
<feature type="transmembrane region" description="Helical" evidence="2">
    <location>
        <begin position="190"/>
        <end position="211"/>
    </location>
</feature>
<dbReference type="SUPFAM" id="SSF48371">
    <property type="entry name" value="ARM repeat"/>
    <property type="match status" value="1"/>
</dbReference>
<keyword evidence="2" id="KW-1133">Transmembrane helix</keyword>
<dbReference type="InterPro" id="IPR016024">
    <property type="entry name" value="ARM-type_fold"/>
</dbReference>
<dbReference type="Proteomes" id="UP001210211">
    <property type="component" value="Unassembled WGS sequence"/>
</dbReference>
<keyword evidence="2" id="KW-0472">Membrane</keyword>
<evidence type="ECO:0000256" key="1">
    <source>
        <dbReference type="SAM" id="MobiDB-lite"/>
    </source>
</evidence>
<evidence type="ECO:0000313" key="4">
    <source>
        <dbReference type="Proteomes" id="UP001210211"/>
    </source>
</evidence>